<evidence type="ECO:0000256" key="2">
    <source>
        <dbReference type="ARBA" id="ARBA00022664"/>
    </source>
</evidence>
<keyword evidence="4 7" id="KW-0694">RNA-binding</keyword>
<dbReference type="Proteomes" id="UP000886523">
    <property type="component" value="Unassembled WGS sequence"/>
</dbReference>
<dbReference type="PANTHER" id="PTHR23139">
    <property type="entry name" value="RNA-BINDING PROTEIN"/>
    <property type="match status" value="1"/>
</dbReference>
<comment type="caution">
    <text evidence="11">The sequence shown here is derived from an EMBL/GenBank/DDBJ whole genome shotgun (WGS) entry which is preliminary data.</text>
</comment>
<evidence type="ECO:0000256" key="1">
    <source>
        <dbReference type="ARBA" id="ARBA00004123"/>
    </source>
</evidence>
<sequence>MGTPERRSPTPEGALPLSKRVRKASGWDLHAPGYEPYSAMQAKATGMFNLPGANRTQPVPGSIPPPSDAPPPMAPIYFPQAAAFGGVGGANPNLARQSRRLYVGSITYEANEENLASFFNAKMVETGLGTGGPGDAVLAVQINHEKSYAFVEFRSAEDATAAMAFDGIIFQGGPLKIRRPKDYAGPDPVAPSGFHVPGVVSTNVPDSVNKIFVGGLPTYLNEEQVMELLKSFGELKAFNLVKDGSTGTSKGFAFFEYVDPSVTDVATQGLNGMELGDRFLVVQRASIGAKPGMAGMPGMPSPEEYASAMGVRRTVIPRAIDGSETNSRILLMLNMVTVEDLVDDQEYSEILEDIRDECSNFGPVEDLRIPRPSKRDKKWSAAGTDSAAAREADENAGVGRVYVRFANAEGAGKALAGLAGRAFAGRSIVATLLADDADASPPLDVIFAPVGSAPPPPSEAPPAPPDNYDMA</sequence>
<keyword evidence="5 8" id="KW-0508">mRNA splicing</keyword>
<dbReference type="InterPro" id="IPR035979">
    <property type="entry name" value="RBD_domain_sf"/>
</dbReference>
<organism evidence="11 12">
    <name type="scientific">Hydnum rufescens UP504</name>
    <dbReference type="NCBI Taxonomy" id="1448309"/>
    <lineage>
        <taxon>Eukaryota</taxon>
        <taxon>Fungi</taxon>
        <taxon>Dikarya</taxon>
        <taxon>Basidiomycota</taxon>
        <taxon>Agaricomycotina</taxon>
        <taxon>Agaricomycetes</taxon>
        <taxon>Cantharellales</taxon>
        <taxon>Hydnaceae</taxon>
        <taxon>Hydnum</taxon>
    </lineage>
</organism>
<dbReference type="GO" id="GO:0005634">
    <property type="term" value="C:nucleus"/>
    <property type="evidence" value="ECO:0007669"/>
    <property type="project" value="UniProtKB-SubCell"/>
</dbReference>
<dbReference type="FunFam" id="3.30.70.330:FF:000676">
    <property type="entry name" value="U2 snRNP auxiliary factor large subunit"/>
    <property type="match status" value="1"/>
</dbReference>
<dbReference type="SMART" id="SM00360">
    <property type="entry name" value="RRM"/>
    <property type="match status" value="3"/>
</dbReference>
<feature type="domain" description="RRM" evidence="10">
    <location>
        <begin position="99"/>
        <end position="182"/>
    </location>
</feature>
<keyword evidence="3" id="KW-0677">Repeat</keyword>
<dbReference type="CDD" id="cd12230">
    <property type="entry name" value="RRM1_U2AF65"/>
    <property type="match status" value="1"/>
</dbReference>
<keyword evidence="6 8" id="KW-0539">Nucleus</keyword>
<evidence type="ECO:0000256" key="4">
    <source>
        <dbReference type="ARBA" id="ARBA00022884"/>
    </source>
</evidence>
<comment type="subcellular location">
    <subcellularLocation>
        <location evidence="1 8">Nucleus</location>
    </subcellularLocation>
</comment>
<comment type="function">
    <text evidence="8">Necessary for the splicing of pre-mRNA.</text>
</comment>
<name>A0A9P6B0H2_9AGAM</name>
<evidence type="ECO:0000313" key="11">
    <source>
        <dbReference type="EMBL" id="KAF9515087.1"/>
    </source>
</evidence>
<evidence type="ECO:0000256" key="9">
    <source>
        <dbReference type="SAM" id="MobiDB-lite"/>
    </source>
</evidence>
<reference evidence="11" key="1">
    <citation type="journal article" date="2020" name="Nat. Commun.">
        <title>Large-scale genome sequencing of mycorrhizal fungi provides insights into the early evolution of symbiotic traits.</title>
        <authorList>
            <person name="Miyauchi S."/>
            <person name="Kiss E."/>
            <person name="Kuo A."/>
            <person name="Drula E."/>
            <person name="Kohler A."/>
            <person name="Sanchez-Garcia M."/>
            <person name="Morin E."/>
            <person name="Andreopoulos B."/>
            <person name="Barry K.W."/>
            <person name="Bonito G."/>
            <person name="Buee M."/>
            <person name="Carver A."/>
            <person name="Chen C."/>
            <person name="Cichocki N."/>
            <person name="Clum A."/>
            <person name="Culley D."/>
            <person name="Crous P.W."/>
            <person name="Fauchery L."/>
            <person name="Girlanda M."/>
            <person name="Hayes R.D."/>
            <person name="Keri Z."/>
            <person name="LaButti K."/>
            <person name="Lipzen A."/>
            <person name="Lombard V."/>
            <person name="Magnuson J."/>
            <person name="Maillard F."/>
            <person name="Murat C."/>
            <person name="Nolan M."/>
            <person name="Ohm R.A."/>
            <person name="Pangilinan J."/>
            <person name="Pereira M.F."/>
            <person name="Perotto S."/>
            <person name="Peter M."/>
            <person name="Pfister S."/>
            <person name="Riley R."/>
            <person name="Sitrit Y."/>
            <person name="Stielow J.B."/>
            <person name="Szollosi G."/>
            <person name="Zifcakova L."/>
            <person name="Stursova M."/>
            <person name="Spatafora J.W."/>
            <person name="Tedersoo L."/>
            <person name="Vaario L.M."/>
            <person name="Yamada A."/>
            <person name="Yan M."/>
            <person name="Wang P."/>
            <person name="Xu J."/>
            <person name="Bruns T."/>
            <person name="Baldrian P."/>
            <person name="Vilgalys R."/>
            <person name="Dunand C."/>
            <person name="Henrissat B."/>
            <person name="Grigoriev I.V."/>
            <person name="Hibbett D."/>
            <person name="Nagy L.G."/>
            <person name="Martin F.M."/>
        </authorList>
    </citation>
    <scope>NUCLEOTIDE SEQUENCE</scope>
    <source>
        <strain evidence="11">UP504</strain>
    </source>
</reference>
<dbReference type="PROSITE" id="PS50102">
    <property type="entry name" value="RRM"/>
    <property type="match status" value="3"/>
</dbReference>
<feature type="domain" description="RRM" evidence="10">
    <location>
        <begin position="328"/>
        <end position="435"/>
    </location>
</feature>
<dbReference type="NCBIfam" id="TIGR01642">
    <property type="entry name" value="U2AF_lg"/>
    <property type="match status" value="1"/>
</dbReference>
<feature type="compositionally biased region" description="Pro residues" evidence="9">
    <location>
        <begin position="452"/>
        <end position="465"/>
    </location>
</feature>
<dbReference type="FunFam" id="3.30.70.330:FF:000097">
    <property type="entry name" value="U2 snRNP auxiliary factor large subunit"/>
    <property type="match status" value="1"/>
</dbReference>
<feature type="region of interest" description="Disordered" evidence="9">
    <location>
        <begin position="1"/>
        <end position="20"/>
    </location>
</feature>
<dbReference type="CDD" id="cd12232">
    <property type="entry name" value="RRM3_U2AF65"/>
    <property type="match status" value="1"/>
</dbReference>
<feature type="domain" description="RRM" evidence="10">
    <location>
        <begin position="209"/>
        <end position="287"/>
    </location>
</feature>
<dbReference type="AlphaFoldDB" id="A0A9P6B0H2"/>
<dbReference type="EMBL" id="MU128953">
    <property type="protein sequence ID" value="KAF9515087.1"/>
    <property type="molecule type" value="Genomic_DNA"/>
</dbReference>
<dbReference type="Gene3D" id="3.30.70.330">
    <property type="match status" value="3"/>
</dbReference>
<comment type="similarity">
    <text evidence="8">Belongs to the splicing factor SR family.</text>
</comment>
<protein>
    <recommendedName>
        <fullName evidence="8">Splicing factor U2AF subunit</fullName>
    </recommendedName>
    <alternativeName>
        <fullName evidence="8">U2 snRNP auxiliary factor large subunit</fullName>
    </alternativeName>
</protein>
<feature type="region of interest" description="Disordered" evidence="9">
    <location>
        <begin position="448"/>
        <end position="471"/>
    </location>
</feature>
<keyword evidence="2 8" id="KW-0507">mRNA processing</keyword>
<dbReference type="InterPro" id="IPR012677">
    <property type="entry name" value="Nucleotide-bd_a/b_plait_sf"/>
</dbReference>
<dbReference type="InterPro" id="IPR006529">
    <property type="entry name" value="U2AF_lg"/>
</dbReference>
<dbReference type="Pfam" id="PF00076">
    <property type="entry name" value="RRM_1"/>
    <property type="match status" value="1"/>
</dbReference>
<proteinExistence type="inferred from homology"/>
<evidence type="ECO:0000256" key="3">
    <source>
        <dbReference type="ARBA" id="ARBA00022737"/>
    </source>
</evidence>
<dbReference type="GO" id="GO:0006397">
    <property type="term" value="P:mRNA processing"/>
    <property type="evidence" value="ECO:0007669"/>
    <property type="project" value="UniProtKB-KW"/>
</dbReference>
<dbReference type="GO" id="GO:0003723">
    <property type="term" value="F:RNA binding"/>
    <property type="evidence" value="ECO:0007669"/>
    <property type="project" value="UniProtKB-UniRule"/>
</dbReference>
<evidence type="ECO:0000259" key="10">
    <source>
        <dbReference type="PROSITE" id="PS50102"/>
    </source>
</evidence>
<gene>
    <name evidence="11" type="ORF">BS47DRAFT_807999</name>
</gene>
<accession>A0A9P6B0H2</accession>
<dbReference type="InterPro" id="IPR000504">
    <property type="entry name" value="RRM_dom"/>
</dbReference>
<keyword evidence="12" id="KW-1185">Reference proteome</keyword>
<evidence type="ECO:0000256" key="6">
    <source>
        <dbReference type="ARBA" id="ARBA00023242"/>
    </source>
</evidence>
<evidence type="ECO:0000256" key="8">
    <source>
        <dbReference type="RuleBase" id="RU364135"/>
    </source>
</evidence>
<dbReference type="GO" id="GO:0008380">
    <property type="term" value="P:RNA splicing"/>
    <property type="evidence" value="ECO:0007669"/>
    <property type="project" value="UniProtKB-KW"/>
</dbReference>
<evidence type="ECO:0000313" key="12">
    <source>
        <dbReference type="Proteomes" id="UP000886523"/>
    </source>
</evidence>
<dbReference type="CDD" id="cd12231">
    <property type="entry name" value="RRM2_U2AF65"/>
    <property type="match status" value="1"/>
</dbReference>
<dbReference type="SUPFAM" id="SSF54928">
    <property type="entry name" value="RNA-binding domain, RBD"/>
    <property type="match status" value="2"/>
</dbReference>
<dbReference type="OrthoDB" id="10266058at2759"/>
<evidence type="ECO:0000256" key="5">
    <source>
        <dbReference type="ARBA" id="ARBA00023187"/>
    </source>
</evidence>
<evidence type="ECO:0000256" key="7">
    <source>
        <dbReference type="PROSITE-ProRule" id="PRU00176"/>
    </source>
</evidence>